<reference evidence="3" key="1">
    <citation type="journal article" date="2010" name="Nat. Biotechnol.">
        <title>Draft genome sequence of the oilseed species Ricinus communis.</title>
        <authorList>
            <person name="Chan A.P."/>
            <person name="Crabtree J."/>
            <person name="Zhao Q."/>
            <person name="Lorenzi H."/>
            <person name="Orvis J."/>
            <person name="Puiu D."/>
            <person name="Melake-Berhan A."/>
            <person name="Jones K.M."/>
            <person name="Redman J."/>
            <person name="Chen G."/>
            <person name="Cahoon E.B."/>
            <person name="Gedil M."/>
            <person name="Stanke M."/>
            <person name="Haas B.J."/>
            <person name="Wortman J.R."/>
            <person name="Fraser-Liggett C.M."/>
            <person name="Ravel J."/>
            <person name="Rabinowicz P.D."/>
        </authorList>
    </citation>
    <scope>NUCLEOTIDE SEQUENCE [LARGE SCALE GENOMIC DNA]</scope>
    <source>
        <strain evidence="3">cv. Hale</strain>
    </source>
</reference>
<accession>B9SLE1</accession>
<protein>
    <submittedName>
        <fullName evidence="2">Uncharacterized protein</fullName>
    </submittedName>
</protein>
<evidence type="ECO:0000256" key="1">
    <source>
        <dbReference type="SAM" id="MobiDB-lite"/>
    </source>
</evidence>
<dbReference type="AlphaFoldDB" id="B9SLE1"/>
<dbReference type="InParanoid" id="B9SLE1"/>
<proteinExistence type="predicted"/>
<keyword evidence="3" id="KW-1185">Reference proteome</keyword>
<gene>
    <name evidence="2" type="ORF">RCOM_0685880</name>
</gene>
<name>B9SLE1_RICCO</name>
<organism evidence="2 3">
    <name type="scientific">Ricinus communis</name>
    <name type="common">Castor bean</name>
    <dbReference type="NCBI Taxonomy" id="3988"/>
    <lineage>
        <taxon>Eukaryota</taxon>
        <taxon>Viridiplantae</taxon>
        <taxon>Streptophyta</taxon>
        <taxon>Embryophyta</taxon>
        <taxon>Tracheophyta</taxon>
        <taxon>Spermatophyta</taxon>
        <taxon>Magnoliopsida</taxon>
        <taxon>eudicotyledons</taxon>
        <taxon>Gunneridae</taxon>
        <taxon>Pentapetalae</taxon>
        <taxon>rosids</taxon>
        <taxon>fabids</taxon>
        <taxon>Malpighiales</taxon>
        <taxon>Euphorbiaceae</taxon>
        <taxon>Acalyphoideae</taxon>
        <taxon>Acalypheae</taxon>
        <taxon>Ricinus</taxon>
    </lineage>
</organism>
<sequence>MAASDSVDMAKRAVMRGMWCAEVDMAKRAVSSRRFRRNSRKKKKKKKKKGRFGDCDMWRKKMTGVQRERERRL</sequence>
<dbReference type="Proteomes" id="UP000008311">
    <property type="component" value="Unassembled WGS sequence"/>
</dbReference>
<evidence type="ECO:0000313" key="2">
    <source>
        <dbReference type="EMBL" id="EEF35545.1"/>
    </source>
</evidence>
<evidence type="ECO:0000313" key="3">
    <source>
        <dbReference type="Proteomes" id="UP000008311"/>
    </source>
</evidence>
<feature type="compositionally biased region" description="Basic residues" evidence="1">
    <location>
        <begin position="30"/>
        <end position="50"/>
    </location>
</feature>
<dbReference type="EMBL" id="EQ974017">
    <property type="protein sequence ID" value="EEF35545.1"/>
    <property type="molecule type" value="Genomic_DNA"/>
</dbReference>
<feature type="region of interest" description="Disordered" evidence="1">
    <location>
        <begin position="30"/>
        <end position="73"/>
    </location>
</feature>